<feature type="chain" id="PRO_5020947891" description="Methionine-rich copper-binding protein CopC" evidence="2">
    <location>
        <begin position="25"/>
        <end position="175"/>
    </location>
</feature>
<dbReference type="Proteomes" id="UP000295680">
    <property type="component" value="Unassembled WGS sequence"/>
</dbReference>
<dbReference type="AlphaFoldDB" id="A0A4V2S4G3"/>
<protein>
    <recommendedName>
        <fullName evidence="5">Methionine-rich copper-binding protein CopC</fullName>
    </recommendedName>
</protein>
<evidence type="ECO:0000313" key="4">
    <source>
        <dbReference type="Proteomes" id="UP000295680"/>
    </source>
</evidence>
<organism evidence="3 4">
    <name type="scientific">Actinocrispum wychmicini</name>
    <dbReference type="NCBI Taxonomy" id="1213861"/>
    <lineage>
        <taxon>Bacteria</taxon>
        <taxon>Bacillati</taxon>
        <taxon>Actinomycetota</taxon>
        <taxon>Actinomycetes</taxon>
        <taxon>Pseudonocardiales</taxon>
        <taxon>Pseudonocardiaceae</taxon>
        <taxon>Actinocrispum</taxon>
    </lineage>
</organism>
<keyword evidence="1" id="KW-0812">Transmembrane</keyword>
<evidence type="ECO:0000313" key="3">
    <source>
        <dbReference type="EMBL" id="TCO48150.1"/>
    </source>
</evidence>
<comment type="caution">
    <text evidence="3">The sequence shown here is derived from an EMBL/GenBank/DDBJ whole genome shotgun (WGS) entry which is preliminary data.</text>
</comment>
<accession>A0A4V2S4G3</accession>
<dbReference type="RefSeq" id="WP_132125538.1">
    <property type="nucleotide sequence ID" value="NZ_SLWS01000016.1"/>
</dbReference>
<sequence>MRRTVLALLSALGLMLGAAAPALAYDPVNIVHTERVQVGPYGMTVGFSTWPVKAMQSLDFTFMPDDGIDGKSGYLSMSTGERSGRGQPLARHPRKRDVWGLDVRSLPSAGDWTFKFTIDGPAGQATGQLTGLKVMDQPGPPLGLSWAISTIPLFGLIALIVVAWRRTRRHAVVPA</sequence>
<gene>
    <name evidence="3" type="ORF">EV192_116203</name>
</gene>
<proteinExistence type="predicted"/>
<evidence type="ECO:0000256" key="2">
    <source>
        <dbReference type="SAM" id="SignalP"/>
    </source>
</evidence>
<feature type="signal peptide" evidence="2">
    <location>
        <begin position="1"/>
        <end position="24"/>
    </location>
</feature>
<dbReference type="OrthoDB" id="4717855at2"/>
<keyword evidence="1" id="KW-1133">Transmembrane helix</keyword>
<evidence type="ECO:0008006" key="5">
    <source>
        <dbReference type="Google" id="ProtNLM"/>
    </source>
</evidence>
<keyword evidence="2" id="KW-0732">Signal</keyword>
<evidence type="ECO:0000256" key="1">
    <source>
        <dbReference type="SAM" id="Phobius"/>
    </source>
</evidence>
<keyword evidence="4" id="KW-1185">Reference proteome</keyword>
<dbReference type="EMBL" id="SLWS01000016">
    <property type="protein sequence ID" value="TCO48150.1"/>
    <property type="molecule type" value="Genomic_DNA"/>
</dbReference>
<keyword evidence="1" id="KW-0472">Membrane</keyword>
<name>A0A4V2S4G3_9PSEU</name>
<reference evidence="3 4" key="1">
    <citation type="submission" date="2019-03" db="EMBL/GenBank/DDBJ databases">
        <title>Genomic Encyclopedia of Type Strains, Phase IV (KMG-IV): sequencing the most valuable type-strain genomes for metagenomic binning, comparative biology and taxonomic classification.</title>
        <authorList>
            <person name="Goeker M."/>
        </authorList>
    </citation>
    <scope>NUCLEOTIDE SEQUENCE [LARGE SCALE GENOMIC DNA]</scope>
    <source>
        <strain evidence="3 4">DSM 45934</strain>
    </source>
</reference>
<feature type="transmembrane region" description="Helical" evidence="1">
    <location>
        <begin position="143"/>
        <end position="164"/>
    </location>
</feature>